<evidence type="ECO:0000313" key="2">
    <source>
        <dbReference type="EMBL" id="UQS86853.1"/>
    </source>
</evidence>
<dbReference type="RefSeq" id="WP_260116655.1">
    <property type="nucleotide sequence ID" value="NZ_CP093361.1"/>
</dbReference>
<dbReference type="InterPro" id="IPR039564">
    <property type="entry name" value="Peptidase_C39-like"/>
</dbReference>
<dbReference type="EMBL" id="CP093361">
    <property type="protein sequence ID" value="UQS86853.1"/>
    <property type="molecule type" value="Genomic_DNA"/>
</dbReference>
<feature type="domain" description="Peptidase C39-like" evidence="1">
    <location>
        <begin position="102"/>
        <end position="202"/>
    </location>
</feature>
<proteinExistence type="predicted"/>
<dbReference type="Proteomes" id="UP000831181">
    <property type="component" value="Chromosome"/>
</dbReference>
<dbReference type="Gene3D" id="3.90.70.10">
    <property type="entry name" value="Cysteine proteinases"/>
    <property type="match status" value="1"/>
</dbReference>
<evidence type="ECO:0000313" key="3">
    <source>
        <dbReference type="Proteomes" id="UP000831181"/>
    </source>
</evidence>
<organism evidence="2 3">
    <name type="scientific">Nicoliella spurrieriana</name>
    <dbReference type="NCBI Taxonomy" id="2925830"/>
    <lineage>
        <taxon>Bacteria</taxon>
        <taxon>Bacillati</taxon>
        <taxon>Bacillota</taxon>
        <taxon>Bacilli</taxon>
        <taxon>Lactobacillales</taxon>
        <taxon>Lactobacillaceae</taxon>
        <taxon>Nicoliella</taxon>
    </lineage>
</organism>
<keyword evidence="3" id="KW-1185">Reference proteome</keyword>
<evidence type="ECO:0000259" key="1">
    <source>
        <dbReference type="Pfam" id="PF13529"/>
    </source>
</evidence>
<sequence length="230" mass="27029">MKSTTIASEKTHAFYVKLKRSPRAYWFVPELEHQVKVRKIKIPKQVARGEFMVTRFGYFNKHAWYFFNNDPVSGWLPLKGVRDNYRRLAVNAEKQRTDDLQGSYVTSALMMLEYVGNELPLTRLRTLLSDNTNGFPMPADFFTIFVEHVGSFKNLSNKKLRRIRNQLRRERPVMMWVKNLSEQNAFAIVLTGFSKKRFFYINPITGQVNIIDKKQLLKMWKAAGYLAISY</sequence>
<dbReference type="PANTHER" id="PTHR37806">
    <property type="entry name" value="LMO0724 PROTEIN"/>
    <property type="match status" value="1"/>
</dbReference>
<reference evidence="2" key="1">
    <citation type="journal article" date="2022" name="Int. J. Syst. Evol. Microbiol.">
        <title>Apilactobacillus apisilvae sp. nov., Nicolia spurrieriana gen. nov. sp. nov., Bombilactobacillus folatiphilus sp. nov. and Bombilactobacillus thymidiniphilus sp. nov., four new lactic acid bacterial isolates from stingless bees Tetragonula carbonaria and Austroplebeia australis.</title>
        <authorList>
            <person name="Oliphant S.A."/>
            <person name="Watson-Haigh N.S."/>
            <person name="Sumby K.M."/>
            <person name="Gardner J."/>
            <person name="Groom S."/>
            <person name="Jiranek V."/>
        </authorList>
    </citation>
    <scope>NUCLEOTIDE SEQUENCE</scope>
    <source>
        <strain evidence="2">SGEP1_A5</strain>
    </source>
</reference>
<dbReference type="Pfam" id="PF13529">
    <property type="entry name" value="Peptidase_C39_2"/>
    <property type="match status" value="1"/>
</dbReference>
<dbReference type="AlphaFoldDB" id="A0A976RS49"/>
<name>A0A976RS49_9LACO</name>
<dbReference type="KEGG" id="lbe:MOO44_08310"/>
<protein>
    <submittedName>
        <fullName evidence="2">C39 family peptidase</fullName>
    </submittedName>
</protein>
<accession>A0A976RS49</accession>
<gene>
    <name evidence="2" type="ORF">MOO44_08310</name>
</gene>
<dbReference type="PANTHER" id="PTHR37806:SF1">
    <property type="entry name" value="PEPTIDASE C39-LIKE DOMAIN-CONTAINING PROTEIN"/>
    <property type="match status" value="1"/>
</dbReference>